<dbReference type="STRING" id="544712.C6HLU6"/>
<dbReference type="InterPro" id="IPR050600">
    <property type="entry name" value="SETD3_SETD6_MTase"/>
</dbReference>
<dbReference type="PANTHER" id="PTHR13271:SF137">
    <property type="entry name" value="SET DOMAIN-CONTAINING PROTEIN"/>
    <property type="match status" value="1"/>
</dbReference>
<gene>
    <name evidence="1" type="ORF">HCDG_07565</name>
</gene>
<accession>C6HLU6</accession>
<dbReference type="EMBL" id="GG692431">
    <property type="protein sequence ID" value="EER38696.1"/>
    <property type="molecule type" value="Genomic_DNA"/>
</dbReference>
<name>C6HLU6_AJECH</name>
<dbReference type="PANTHER" id="PTHR13271">
    <property type="entry name" value="UNCHARACTERIZED PUTATIVE METHYLTRANSFERASE"/>
    <property type="match status" value="1"/>
</dbReference>
<dbReference type="OMA" id="ISHMKDE"/>
<sequence length="439" mass="50058">MHHSPSSAGPEHEKFTEWAISQGVEINGVAPAQFPGQGVGIAAQRNIDVGEVIVRVPIGLMLTTKSIPSKFREKFPDNIPVQGLYAAYICCTEEFQEKFAPWRAVWPSRQDFEDTLPILWAQRLKGIKTSGPSYPLLPSSISGSWNTIAKRPIKCAYTAEHQNLLPEQEKRFDKAYRVIKQVFQNIDKDTYTYYWLIVNTRSFHHIPVGTSAPEDRYDAMALCPFGDYFNHIDEGGGLRYRLSLQIWPKKGEEIFISYGNHSGDVLLTDCEFHIDSSGKTCYMSKAICERVKAYITKDGFIPAQNKWDDLFLDDIILKDFSSKDIEALRIDRYLGNYRITSEGPCYRTEVAACMKYMTPGDWNSHILGYQPASFDQRKTNLIIAAWIRAYIHESEVALSKFTALQQDGKYRGEPQFKIIYMRWKQIIELCNGALKAVVG</sequence>
<evidence type="ECO:0000313" key="2">
    <source>
        <dbReference type="Proteomes" id="UP000002624"/>
    </source>
</evidence>
<protein>
    <submittedName>
        <fullName evidence="1">SET domain-containing protein</fullName>
    </submittedName>
</protein>
<proteinExistence type="predicted"/>
<organism evidence="1 2">
    <name type="scientific">Ajellomyces capsulatus (strain H143)</name>
    <name type="common">Darling's disease fungus</name>
    <name type="synonym">Histoplasma capsulatum</name>
    <dbReference type="NCBI Taxonomy" id="544712"/>
    <lineage>
        <taxon>Eukaryota</taxon>
        <taxon>Fungi</taxon>
        <taxon>Dikarya</taxon>
        <taxon>Ascomycota</taxon>
        <taxon>Pezizomycotina</taxon>
        <taxon>Eurotiomycetes</taxon>
        <taxon>Eurotiomycetidae</taxon>
        <taxon>Onygenales</taxon>
        <taxon>Ajellomycetaceae</taxon>
        <taxon>Histoplasma</taxon>
    </lineage>
</organism>
<dbReference type="AlphaFoldDB" id="C6HLU6"/>
<reference evidence="2" key="1">
    <citation type="submission" date="2009-05" db="EMBL/GenBank/DDBJ databases">
        <title>The genome sequence of Ajellomyces capsulatus strain H143.</title>
        <authorList>
            <person name="Champion M."/>
            <person name="Cuomo C.A."/>
            <person name="Ma L.-J."/>
            <person name="Henn M.R."/>
            <person name="Sil A."/>
            <person name="Goldman B."/>
            <person name="Young S.K."/>
            <person name="Kodira C.D."/>
            <person name="Zeng Q."/>
            <person name="Koehrsen M."/>
            <person name="Alvarado L."/>
            <person name="Berlin A.M."/>
            <person name="Borenstein D."/>
            <person name="Chen Z."/>
            <person name="Engels R."/>
            <person name="Freedman E."/>
            <person name="Gellesch M."/>
            <person name="Goldberg J."/>
            <person name="Griggs A."/>
            <person name="Gujja S."/>
            <person name="Heiman D.I."/>
            <person name="Hepburn T.A."/>
            <person name="Howarth C."/>
            <person name="Jen D."/>
            <person name="Larson L."/>
            <person name="Lewis B."/>
            <person name="Mehta T."/>
            <person name="Park D."/>
            <person name="Pearson M."/>
            <person name="Roberts A."/>
            <person name="Saif S."/>
            <person name="Shea T.D."/>
            <person name="Shenoy N."/>
            <person name="Sisk P."/>
            <person name="Stolte C."/>
            <person name="Sykes S."/>
            <person name="Walk T."/>
            <person name="White J."/>
            <person name="Yandava C."/>
            <person name="Klein B."/>
            <person name="McEwen J.G."/>
            <person name="Puccia R."/>
            <person name="Goldman G.H."/>
            <person name="Felipe M.S."/>
            <person name="Nino-Vega G."/>
            <person name="San-Blas G."/>
            <person name="Taylor J.W."/>
            <person name="Mendoza L."/>
            <person name="Galagan J.E."/>
            <person name="Nusbaum C."/>
            <person name="Birren B.W."/>
        </authorList>
    </citation>
    <scope>NUCLEOTIDE SEQUENCE [LARGE SCALE GENOMIC DNA]</scope>
    <source>
        <strain evidence="2">H143</strain>
    </source>
</reference>
<dbReference type="VEuPathDB" id="FungiDB:HCDG_07565"/>
<dbReference type="Gene3D" id="3.90.1410.10">
    <property type="entry name" value="set domain protein methyltransferase, domain 1"/>
    <property type="match status" value="1"/>
</dbReference>
<dbReference type="SUPFAM" id="SSF82199">
    <property type="entry name" value="SET domain"/>
    <property type="match status" value="1"/>
</dbReference>
<dbReference type="InterPro" id="IPR046341">
    <property type="entry name" value="SET_dom_sf"/>
</dbReference>
<dbReference type="GO" id="GO:0016279">
    <property type="term" value="F:protein-lysine N-methyltransferase activity"/>
    <property type="evidence" value="ECO:0007669"/>
    <property type="project" value="TreeGrafter"/>
</dbReference>
<evidence type="ECO:0000313" key="1">
    <source>
        <dbReference type="EMBL" id="EER38696.1"/>
    </source>
</evidence>
<dbReference type="HOGENOM" id="CLU_041939_3_1_1"/>
<dbReference type="OrthoDB" id="341421at2759"/>
<dbReference type="Proteomes" id="UP000002624">
    <property type="component" value="Unassembled WGS sequence"/>
</dbReference>